<proteinExistence type="inferred from homology"/>
<accession>A0ABM8Q782</accession>
<dbReference type="Gene3D" id="1.10.10.10">
    <property type="entry name" value="Winged helix-like DNA-binding domain superfamily/Winged helix DNA-binding domain"/>
    <property type="match status" value="1"/>
</dbReference>
<dbReference type="InterPro" id="IPR008995">
    <property type="entry name" value="Mo/tungstate-bd_C_term_dom"/>
</dbReference>
<keyword evidence="8" id="KW-1185">Reference proteome</keyword>
<dbReference type="InterPro" id="IPR004606">
    <property type="entry name" value="Mop_domain"/>
</dbReference>
<dbReference type="SUPFAM" id="SSF50331">
    <property type="entry name" value="MOP-like"/>
    <property type="match status" value="2"/>
</dbReference>
<dbReference type="PROSITE" id="PS51866">
    <property type="entry name" value="MOP"/>
    <property type="match status" value="2"/>
</dbReference>
<keyword evidence="2 5" id="KW-0813">Transport</keyword>
<dbReference type="InterPro" id="IPR051815">
    <property type="entry name" value="Molybdate_resp_trans_reg"/>
</dbReference>
<evidence type="ECO:0000259" key="6">
    <source>
        <dbReference type="PROSITE" id="PS51866"/>
    </source>
</evidence>
<dbReference type="Proteomes" id="UP000789359">
    <property type="component" value="Unassembled WGS sequence"/>
</dbReference>
<dbReference type="RefSeq" id="WP_230057239.1">
    <property type="nucleotide sequence ID" value="NZ_CAJHOE010000004.1"/>
</dbReference>
<protein>
    <submittedName>
        <fullName evidence="7">Molybdenum-pterin-binding protein MopA</fullName>
    </submittedName>
</protein>
<dbReference type="EMBL" id="CAJHOE010000004">
    <property type="protein sequence ID" value="CAD7288741.1"/>
    <property type="molecule type" value="Genomic_DNA"/>
</dbReference>
<sequence>MRADVSLEFLFDDGSSVLKKHINLLKAIQKTGSITKAAEEVGISYKNAWDSLDIINNKSDKPLIVRAQGLKKNSGSELSEHGKKMIEIYDALLLAQQDFLAKICAKSNIQSADLSSFSRLGITLSARNQLNCEITSIKTGALNSQISARLSSGEELGANITVQSENDLNLAVGKRVVFIFKAPAVMLAKEFDTLNLSARNQLNGEVISVKIGAVTAEVVMQLSDSQTLSAIISKESAMELKIGVGDKLKAIVKSSDIIVGV</sequence>
<comment type="similarity">
    <text evidence="1 5">Belongs to the ModE family.</text>
</comment>
<dbReference type="Pfam" id="PF00126">
    <property type="entry name" value="HTH_1"/>
    <property type="match status" value="1"/>
</dbReference>
<dbReference type="InterPro" id="IPR016462">
    <property type="entry name" value="ModE"/>
</dbReference>
<evidence type="ECO:0000256" key="4">
    <source>
        <dbReference type="ARBA" id="ARBA00022737"/>
    </source>
</evidence>
<evidence type="ECO:0000256" key="1">
    <source>
        <dbReference type="ARBA" id="ARBA00008110"/>
    </source>
</evidence>
<dbReference type="PANTHER" id="PTHR30432">
    <property type="entry name" value="TRANSCRIPTIONAL REGULATOR MODE"/>
    <property type="match status" value="1"/>
</dbReference>
<dbReference type="SUPFAM" id="SSF46785">
    <property type="entry name" value="Winged helix' DNA-binding domain"/>
    <property type="match status" value="1"/>
</dbReference>
<evidence type="ECO:0000256" key="5">
    <source>
        <dbReference type="PIRNR" id="PIRNR005763"/>
    </source>
</evidence>
<keyword evidence="4" id="KW-0677">Repeat</keyword>
<dbReference type="NCBIfam" id="TIGR00638">
    <property type="entry name" value="Mop"/>
    <property type="match status" value="2"/>
</dbReference>
<dbReference type="InterPro" id="IPR005116">
    <property type="entry name" value="Transp-assoc_OB_typ1"/>
</dbReference>
<dbReference type="Gene3D" id="2.40.50.100">
    <property type="match status" value="2"/>
</dbReference>
<dbReference type="Pfam" id="PF03459">
    <property type="entry name" value="TOBE"/>
    <property type="match status" value="2"/>
</dbReference>
<keyword evidence="3 5" id="KW-0500">Molybdenum</keyword>
<evidence type="ECO:0000313" key="7">
    <source>
        <dbReference type="EMBL" id="CAD7288741.1"/>
    </source>
</evidence>
<dbReference type="InterPro" id="IPR036388">
    <property type="entry name" value="WH-like_DNA-bd_sf"/>
</dbReference>
<name>A0ABM8Q782_9BACT</name>
<evidence type="ECO:0000256" key="2">
    <source>
        <dbReference type="ARBA" id="ARBA00022448"/>
    </source>
</evidence>
<reference evidence="7 8" key="1">
    <citation type="submission" date="2020-11" db="EMBL/GenBank/DDBJ databases">
        <authorList>
            <person name="Peeters C."/>
        </authorList>
    </citation>
    <scope>NUCLEOTIDE SEQUENCE [LARGE SCALE GENOMIC DNA]</scope>
    <source>
        <strain evidence="7 8">LMG 8286</strain>
    </source>
</reference>
<comment type="caution">
    <text evidence="7">The sequence shown here is derived from an EMBL/GenBank/DDBJ whole genome shotgun (WGS) entry which is preliminary data.</text>
</comment>
<organism evidence="7 8">
    <name type="scientific">Campylobacter suis</name>
    <dbReference type="NCBI Taxonomy" id="2790657"/>
    <lineage>
        <taxon>Bacteria</taxon>
        <taxon>Pseudomonadati</taxon>
        <taxon>Campylobacterota</taxon>
        <taxon>Epsilonproteobacteria</taxon>
        <taxon>Campylobacterales</taxon>
        <taxon>Campylobacteraceae</taxon>
        <taxon>Campylobacter</taxon>
    </lineage>
</organism>
<dbReference type="InterPro" id="IPR036390">
    <property type="entry name" value="WH_DNA-bd_sf"/>
</dbReference>
<dbReference type="PIRSF" id="PIRSF005763">
    <property type="entry name" value="Txn_reg_ModE"/>
    <property type="match status" value="1"/>
</dbReference>
<evidence type="ECO:0000313" key="8">
    <source>
        <dbReference type="Proteomes" id="UP000789359"/>
    </source>
</evidence>
<dbReference type="InterPro" id="IPR000847">
    <property type="entry name" value="LysR_HTH_N"/>
</dbReference>
<feature type="domain" description="Mop" evidence="6">
    <location>
        <begin position="123"/>
        <end position="189"/>
    </location>
</feature>
<dbReference type="PANTHER" id="PTHR30432:SF1">
    <property type="entry name" value="DNA-BINDING TRANSCRIPTIONAL DUAL REGULATOR MODE"/>
    <property type="match status" value="1"/>
</dbReference>
<gene>
    <name evidence="7" type="primary">mopA_2</name>
    <name evidence="7" type="ORF">LMG8286_01497</name>
</gene>
<feature type="domain" description="Mop" evidence="6">
    <location>
        <begin position="195"/>
        <end position="261"/>
    </location>
</feature>
<evidence type="ECO:0000256" key="3">
    <source>
        <dbReference type="ARBA" id="ARBA00022505"/>
    </source>
</evidence>